<sequence>MLVILDELKQRVFSVSLQDWLILNLCFHEIVKVASCWARQYELHRGGHKNNSQRSNLINNLDNTWVYLSIDGAVSSESWNAASGGVAQDHDRNWIVGFTRFLGVCSPFEVEVWVILDGILILLNKGYRRIIIMSDNLEGCSEFAHFRFGRFKDYCTPKNSAYHAIRRGIENQAHSKKYEFGS</sequence>
<protein>
    <recommendedName>
        <fullName evidence="1">RNase H type-1 domain-containing protein</fullName>
    </recommendedName>
</protein>
<evidence type="ECO:0000313" key="2">
    <source>
        <dbReference type="EMBL" id="KAH1121987.1"/>
    </source>
</evidence>
<dbReference type="InterPro" id="IPR053151">
    <property type="entry name" value="RNase_H-like"/>
</dbReference>
<dbReference type="GO" id="GO:0004523">
    <property type="term" value="F:RNA-DNA hybrid ribonuclease activity"/>
    <property type="evidence" value="ECO:0007669"/>
    <property type="project" value="InterPro"/>
</dbReference>
<dbReference type="CDD" id="cd06222">
    <property type="entry name" value="RNase_H_like"/>
    <property type="match status" value="1"/>
</dbReference>
<accession>A0A9D3WE21</accession>
<evidence type="ECO:0000259" key="1">
    <source>
        <dbReference type="Pfam" id="PF13456"/>
    </source>
</evidence>
<dbReference type="AlphaFoldDB" id="A0A9D3WE21"/>
<dbReference type="InterPro" id="IPR036397">
    <property type="entry name" value="RNaseH_sf"/>
</dbReference>
<dbReference type="Pfam" id="PF13456">
    <property type="entry name" value="RVT_3"/>
    <property type="match status" value="1"/>
</dbReference>
<keyword evidence="3" id="KW-1185">Reference proteome</keyword>
<comment type="caution">
    <text evidence="2">The sequence shown here is derived from an EMBL/GenBank/DDBJ whole genome shotgun (WGS) entry which is preliminary data.</text>
</comment>
<dbReference type="OrthoDB" id="1002608at2759"/>
<dbReference type="Proteomes" id="UP000828251">
    <property type="component" value="Unassembled WGS sequence"/>
</dbReference>
<organism evidence="2 3">
    <name type="scientific">Gossypium stocksii</name>
    <dbReference type="NCBI Taxonomy" id="47602"/>
    <lineage>
        <taxon>Eukaryota</taxon>
        <taxon>Viridiplantae</taxon>
        <taxon>Streptophyta</taxon>
        <taxon>Embryophyta</taxon>
        <taxon>Tracheophyta</taxon>
        <taxon>Spermatophyta</taxon>
        <taxon>Magnoliopsida</taxon>
        <taxon>eudicotyledons</taxon>
        <taxon>Gunneridae</taxon>
        <taxon>Pentapetalae</taxon>
        <taxon>rosids</taxon>
        <taxon>malvids</taxon>
        <taxon>Malvales</taxon>
        <taxon>Malvaceae</taxon>
        <taxon>Malvoideae</taxon>
        <taxon>Gossypium</taxon>
    </lineage>
</organism>
<name>A0A9D3WE21_9ROSI</name>
<feature type="domain" description="RNase H type-1" evidence="1">
    <location>
        <begin position="70"/>
        <end position="136"/>
    </location>
</feature>
<dbReference type="Gene3D" id="3.30.420.10">
    <property type="entry name" value="Ribonuclease H-like superfamily/Ribonuclease H"/>
    <property type="match status" value="1"/>
</dbReference>
<evidence type="ECO:0000313" key="3">
    <source>
        <dbReference type="Proteomes" id="UP000828251"/>
    </source>
</evidence>
<gene>
    <name evidence="2" type="ORF">J1N35_005147</name>
</gene>
<dbReference type="PANTHER" id="PTHR47723:SF19">
    <property type="entry name" value="POLYNUCLEOTIDYL TRANSFERASE, RIBONUCLEASE H-LIKE SUPERFAMILY PROTEIN"/>
    <property type="match status" value="1"/>
</dbReference>
<dbReference type="EMBL" id="JAIQCV010000002">
    <property type="protein sequence ID" value="KAH1121987.1"/>
    <property type="molecule type" value="Genomic_DNA"/>
</dbReference>
<dbReference type="InterPro" id="IPR044730">
    <property type="entry name" value="RNase_H-like_dom_plant"/>
</dbReference>
<reference evidence="2 3" key="1">
    <citation type="journal article" date="2021" name="Plant Biotechnol. J.">
        <title>Multi-omics assisted identification of the key and species-specific regulatory components of drought-tolerant mechanisms in Gossypium stocksii.</title>
        <authorList>
            <person name="Yu D."/>
            <person name="Ke L."/>
            <person name="Zhang D."/>
            <person name="Wu Y."/>
            <person name="Sun Y."/>
            <person name="Mei J."/>
            <person name="Sun J."/>
            <person name="Sun Y."/>
        </authorList>
    </citation>
    <scope>NUCLEOTIDE SEQUENCE [LARGE SCALE GENOMIC DNA]</scope>
    <source>
        <strain evidence="3">cv. E1</strain>
        <tissue evidence="2">Leaf</tissue>
    </source>
</reference>
<dbReference type="PANTHER" id="PTHR47723">
    <property type="entry name" value="OS05G0353850 PROTEIN"/>
    <property type="match status" value="1"/>
</dbReference>
<dbReference type="InterPro" id="IPR002156">
    <property type="entry name" value="RNaseH_domain"/>
</dbReference>
<dbReference type="GO" id="GO:0003676">
    <property type="term" value="F:nucleic acid binding"/>
    <property type="evidence" value="ECO:0007669"/>
    <property type="project" value="InterPro"/>
</dbReference>
<proteinExistence type="predicted"/>